<gene>
    <name evidence="1" type="ORF">K7C98_31630</name>
</gene>
<dbReference type="Proteomes" id="UP001139031">
    <property type="component" value="Unassembled WGS sequence"/>
</dbReference>
<evidence type="ECO:0000313" key="1">
    <source>
        <dbReference type="EMBL" id="MBZ5713804.1"/>
    </source>
</evidence>
<reference evidence="1" key="1">
    <citation type="submission" date="2021-08" db="EMBL/GenBank/DDBJ databases">
        <authorList>
            <person name="Stevens D.C."/>
        </authorList>
    </citation>
    <scope>NUCLEOTIDE SEQUENCE</scope>
    <source>
        <strain evidence="1">DSM 53165</strain>
    </source>
</reference>
<keyword evidence="2" id="KW-1185">Reference proteome</keyword>
<organism evidence="1 2">
    <name type="scientific">Nannocystis pusilla</name>
    <dbReference type="NCBI Taxonomy" id="889268"/>
    <lineage>
        <taxon>Bacteria</taxon>
        <taxon>Pseudomonadati</taxon>
        <taxon>Myxococcota</taxon>
        <taxon>Polyangia</taxon>
        <taxon>Nannocystales</taxon>
        <taxon>Nannocystaceae</taxon>
        <taxon>Nannocystis</taxon>
    </lineage>
</organism>
<comment type="caution">
    <text evidence="1">The sequence shown here is derived from an EMBL/GenBank/DDBJ whole genome shotgun (WGS) entry which is preliminary data.</text>
</comment>
<sequence>MQIAVILAALWLAPISPGPANSKSCWRTGSPGSLEVPEVVAMERFSDWKAGPRWPEVADGAVVVTPHADDPARFMAFLVDVDQRKIAAVREGETAKHLALVGPPASGRLPVDVSDEISGAVIIIRPPKPPGPRGLPKDLVARIIEVGDAAARANRWIARDGRD</sequence>
<name>A0ABS7TZU3_9BACT</name>
<protein>
    <submittedName>
        <fullName evidence="1">Uncharacterized protein</fullName>
    </submittedName>
</protein>
<proteinExistence type="predicted"/>
<dbReference type="EMBL" id="JAIRAU010000044">
    <property type="protein sequence ID" value="MBZ5713804.1"/>
    <property type="molecule type" value="Genomic_DNA"/>
</dbReference>
<evidence type="ECO:0000313" key="2">
    <source>
        <dbReference type="Proteomes" id="UP001139031"/>
    </source>
</evidence>
<dbReference type="RefSeq" id="WP_224195539.1">
    <property type="nucleotide sequence ID" value="NZ_JAIRAU010000044.1"/>
</dbReference>
<accession>A0ABS7TZU3</accession>